<dbReference type="EMBL" id="CP021781">
    <property type="protein sequence ID" value="AXA32946.1"/>
    <property type="molecule type" value="Genomic_DNA"/>
</dbReference>
<dbReference type="EMBL" id="CP043424">
    <property type="protein sequence ID" value="QIW11172.1"/>
    <property type="molecule type" value="Genomic_DNA"/>
</dbReference>
<gene>
    <name evidence="7" type="ORF">CDH04_00285</name>
    <name evidence="8" type="ORF">FZC43_00285</name>
</gene>
<dbReference type="InterPro" id="IPR048328">
    <property type="entry name" value="Dyp_perox_C"/>
</dbReference>
<keyword evidence="5" id="KW-0408">Iron</keyword>
<dbReference type="GO" id="GO:0005829">
    <property type="term" value="C:cytosol"/>
    <property type="evidence" value="ECO:0007669"/>
    <property type="project" value="TreeGrafter"/>
</dbReference>
<proteinExistence type="predicted"/>
<organism evidence="7 9">
    <name type="scientific">Francisella adeliensis</name>
    <dbReference type="NCBI Taxonomy" id="2007306"/>
    <lineage>
        <taxon>Bacteria</taxon>
        <taxon>Pseudomonadati</taxon>
        <taxon>Pseudomonadota</taxon>
        <taxon>Gammaproteobacteria</taxon>
        <taxon>Thiotrichales</taxon>
        <taxon>Francisellaceae</taxon>
        <taxon>Francisella</taxon>
    </lineage>
</organism>
<dbReference type="GO" id="GO:0046872">
    <property type="term" value="F:metal ion binding"/>
    <property type="evidence" value="ECO:0007669"/>
    <property type="project" value="UniProtKB-KW"/>
</dbReference>
<evidence type="ECO:0000256" key="5">
    <source>
        <dbReference type="ARBA" id="ARBA00023004"/>
    </source>
</evidence>
<evidence type="ECO:0000256" key="2">
    <source>
        <dbReference type="ARBA" id="ARBA00022559"/>
    </source>
</evidence>
<keyword evidence="10" id="KW-1185">Reference proteome</keyword>
<protein>
    <submittedName>
        <fullName evidence="7 8">Peroxidase</fullName>
    </submittedName>
</protein>
<feature type="domain" description="Dyp-type peroxidase C-terminal" evidence="6">
    <location>
        <begin position="129"/>
        <end position="285"/>
    </location>
</feature>
<reference evidence="8 10" key="2">
    <citation type="submission" date="2019-08" db="EMBL/GenBank/DDBJ databases">
        <title>Complete genome sequences of Francisella adeliensis (FSC1325 and FSC1326).</title>
        <authorList>
            <person name="Ohrman C."/>
            <person name="Uneklint I."/>
            <person name="Vallesi A."/>
            <person name="Karlsson L."/>
            <person name="Sjodin A."/>
        </authorList>
    </citation>
    <scope>NUCLEOTIDE SEQUENCE [LARGE SCALE GENOMIC DNA]</scope>
    <source>
        <strain evidence="8 10">FSC1325</strain>
    </source>
</reference>
<comment type="cofactor">
    <cofactor evidence="1">
        <name>heme b</name>
        <dbReference type="ChEBI" id="CHEBI:60344"/>
    </cofactor>
</comment>
<dbReference type="NCBIfam" id="TIGR01413">
    <property type="entry name" value="Dyp_perox_fam"/>
    <property type="match status" value="1"/>
</dbReference>
<keyword evidence="2 7" id="KW-0575">Peroxidase</keyword>
<dbReference type="Pfam" id="PF20628">
    <property type="entry name" value="Dyp_perox_C"/>
    <property type="match status" value="1"/>
</dbReference>
<dbReference type="RefSeq" id="WP_112869123.1">
    <property type="nucleotide sequence ID" value="NZ_CP021781.1"/>
</dbReference>
<dbReference type="InterPro" id="IPR006314">
    <property type="entry name" value="Dyp_peroxidase"/>
</dbReference>
<dbReference type="GO" id="GO:0020037">
    <property type="term" value="F:heme binding"/>
    <property type="evidence" value="ECO:0007669"/>
    <property type="project" value="InterPro"/>
</dbReference>
<name>A0A2Z4XW54_9GAMM</name>
<dbReference type="PANTHER" id="PTHR30521:SF0">
    <property type="entry name" value="DYP-TYPE PEROXIDASE FAMILY PROTEIN"/>
    <property type="match status" value="1"/>
</dbReference>
<evidence type="ECO:0000259" key="6">
    <source>
        <dbReference type="Pfam" id="PF20628"/>
    </source>
</evidence>
<evidence type="ECO:0000256" key="4">
    <source>
        <dbReference type="ARBA" id="ARBA00023002"/>
    </source>
</evidence>
<evidence type="ECO:0000313" key="7">
    <source>
        <dbReference type="EMBL" id="AXA32946.1"/>
    </source>
</evidence>
<evidence type="ECO:0000313" key="8">
    <source>
        <dbReference type="EMBL" id="QIW11172.1"/>
    </source>
</evidence>
<keyword evidence="4" id="KW-0560">Oxidoreductase</keyword>
<dbReference type="PANTHER" id="PTHR30521">
    <property type="entry name" value="DEFERROCHELATASE/PEROXIDASE"/>
    <property type="match status" value="1"/>
</dbReference>
<dbReference type="SUPFAM" id="SSF54909">
    <property type="entry name" value="Dimeric alpha+beta barrel"/>
    <property type="match status" value="1"/>
</dbReference>
<dbReference type="AlphaFoldDB" id="A0A2Z4XW54"/>
<keyword evidence="3" id="KW-0479">Metal-binding</keyword>
<dbReference type="Proteomes" id="UP000681131">
    <property type="component" value="Chromosome"/>
</dbReference>
<dbReference type="GO" id="GO:0004601">
    <property type="term" value="F:peroxidase activity"/>
    <property type="evidence" value="ECO:0007669"/>
    <property type="project" value="UniProtKB-KW"/>
</dbReference>
<evidence type="ECO:0000256" key="3">
    <source>
        <dbReference type="ARBA" id="ARBA00022723"/>
    </source>
</evidence>
<evidence type="ECO:0000313" key="9">
    <source>
        <dbReference type="Proteomes" id="UP000251120"/>
    </source>
</evidence>
<dbReference type="InterPro" id="IPR011008">
    <property type="entry name" value="Dimeric_a/b-barrel"/>
</dbReference>
<sequence>MEITEITKHQLGITEKVTQSALFLSLNIKDKEMLQFGLKILQKFVDGKNVVAGFGGELLSMFNIPKGDNFERTKFNSERMSDSDGYDLVLWLRGNDKGELFHQALNIRKALQDFFELKKCVTSFTYHDKYDLSGFEDGIENPKDDAVMPAAIISDGNMEGSSFWVLQQWQHNFEWLNNVSQVEKEECIGRSLDDSHQLENLKDFAHVSRSAKENFTPEAEILRKSMPWADDNLNGGFMFSGFATSFRSFNLQMGNMLGGSDGIVDGVFKFSKIIETSYLWCPPFKKGKLDLSLLKI</sequence>
<evidence type="ECO:0000313" key="10">
    <source>
        <dbReference type="Proteomes" id="UP000681131"/>
    </source>
</evidence>
<reference evidence="7 9" key="1">
    <citation type="submission" date="2017-06" db="EMBL/GenBank/DDBJ databases">
        <title>Complete genome of Francisella adeliensis.</title>
        <authorList>
            <person name="Vallesi A."/>
            <person name="Sjodin A."/>
        </authorList>
    </citation>
    <scope>NUCLEOTIDE SEQUENCE [LARGE SCALE GENOMIC DNA]</scope>
    <source>
        <strain evidence="7 9">FDC440</strain>
    </source>
</reference>
<evidence type="ECO:0000256" key="1">
    <source>
        <dbReference type="ARBA" id="ARBA00001970"/>
    </source>
</evidence>
<dbReference type="Proteomes" id="UP000251120">
    <property type="component" value="Chromosome"/>
</dbReference>
<dbReference type="KEGG" id="fad:CDH04_00285"/>
<dbReference type="PROSITE" id="PS51404">
    <property type="entry name" value="DYP_PEROXIDASE"/>
    <property type="match status" value="1"/>
</dbReference>
<dbReference type="OrthoDB" id="3251355at2"/>
<accession>A0A2Z4XW54</accession>